<dbReference type="AlphaFoldDB" id="A0A1M5JIC3"/>
<sequence length="122" mass="13897">MFEGKYGTYWITDDILFVVYKAGLAVTLKVAKEIVSDRLEVQKNVEYPVFCDITGIVSSNSEARYFLSQEGTLLIKALAIYATEPVSIRLTEFYLKTLSHKIPTKLFVNKNQSISFLKPYSK</sequence>
<organism evidence="2 3">
    <name type="scientific">Salegentibacter echinorum</name>
    <dbReference type="NCBI Taxonomy" id="1073325"/>
    <lineage>
        <taxon>Bacteria</taxon>
        <taxon>Pseudomonadati</taxon>
        <taxon>Bacteroidota</taxon>
        <taxon>Flavobacteriia</taxon>
        <taxon>Flavobacteriales</taxon>
        <taxon>Flavobacteriaceae</taxon>
        <taxon>Salegentibacter</taxon>
    </lineage>
</organism>
<dbReference type="RefSeq" id="WP_072880648.1">
    <property type="nucleotide sequence ID" value="NZ_FQVT01000011.1"/>
</dbReference>
<dbReference type="Proteomes" id="UP000183945">
    <property type="component" value="Unassembled WGS sequence"/>
</dbReference>
<gene>
    <name evidence="2" type="ORF">SAMN05444483_1117</name>
</gene>
<dbReference type="EMBL" id="FQVT01000011">
    <property type="protein sequence ID" value="SHG40009.1"/>
    <property type="molecule type" value="Genomic_DNA"/>
</dbReference>
<dbReference type="STRING" id="1073325.SAMN05444483_1117"/>
<keyword evidence="3" id="KW-1185">Reference proteome</keyword>
<dbReference type="Gene3D" id="3.40.1680.10">
    <property type="entry name" value="yp_829618.1 domain like"/>
    <property type="match status" value="1"/>
</dbReference>
<dbReference type="OrthoDB" id="957652at2"/>
<evidence type="ECO:0000259" key="1">
    <source>
        <dbReference type="Pfam" id="PF25056"/>
    </source>
</evidence>
<feature type="domain" description="DUF7793" evidence="1">
    <location>
        <begin position="9"/>
        <end position="120"/>
    </location>
</feature>
<proteinExistence type="predicted"/>
<dbReference type="Pfam" id="PF25056">
    <property type="entry name" value="DUF7793"/>
    <property type="match status" value="1"/>
</dbReference>
<reference evidence="3" key="1">
    <citation type="submission" date="2016-11" db="EMBL/GenBank/DDBJ databases">
        <authorList>
            <person name="Varghese N."/>
            <person name="Submissions S."/>
        </authorList>
    </citation>
    <scope>NUCLEOTIDE SEQUENCE [LARGE SCALE GENOMIC DNA]</scope>
    <source>
        <strain evidence="3">DSM 24579</strain>
    </source>
</reference>
<name>A0A1M5JIC3_SALEC</name>
<evidence type="ECO:0000313" key="3">
    <source>
        <dbReference type="Proteomes" id="UP000183945"/>
    </source>
</evidence>
<accession>A0A1M5JIC3</accession>
<protein>
    <recommendedName>
        <fullName evidence="1">DUF7793 domain-containing protein</fullName>
    </recommendedName>
</protein>
<evidence type="ECO:0000313" key="2">
    <source>
        <dbReference type="EMBL" id="SHG40009.1"/>
    </source>
</evidence>
<dbReference type="InterPro" id="IPR056695">
    <property type="entry name" value="DUF7793"/>
</dbReference>